<gene>
    <name evidence="2" type="ordered locus">Dole_0226</name>
</gene>
<sequence>MDIPAGISVKELLLDFSPNLAKKTIAESGAATELAGTEFTMVVEVSGDKFAYVVKDGTEFDVKEGDLDNPLVRISITAEDLQKMIETNSLDMLLGIQSDLNKRKYNTLQTLKGSFMAQLANDDGSAVSIKTVFNGADTPAATFKMKTADSIALVKKETNPVNLFMSGGMQIEGDMAFAMQTQPLFT</sequence>
<organism evidence="2 3">
    <name type="scientific">Desulfosudis oleivorans (strain DSM 6200 / JCM 39069 / Hxd3)</name>
    <name type="common">Desulfococcus oleovorans</name>
    <dbReference type="NCBI Taxonomy" id="96561"/>
    <lineage>
        <taxon>Bacteria</taxon>
        <taxon>Pseudomonadati</taxon>
        <taxon>Thermodesulfobacteriota</taxon>
        <taxon>Desulfobacteria</taxon>
        <taxon>Desulfobacterales</taxon>
        <taxon>Desulfosudaceae</taxon>
        <taxon>Desulfosudis</taxon>
    </lineage>
</organism>
<accession>A8ZS18</accession>
<dbReference type="AlphaFoldDB" id="A8ZS18"/>
<feature type="domain" description="SCP2" evidence="1">
    <location>
        <begin position="118"/>
        <end position="185"/>
    </location>
</feature>
<dbReference type="eggNOG" id="COG3255">
    <property type="taxonomic scope" value="Bacteria"/>
</dbReference>
<dbReference type="STRING" id="96561.Dole_0226"/>
<reference evidence="2 3" key="1">
    <citation type="submission" date="2007-10" db="EMBL/GenBank/DDBJ databases">
        <title>Complete sequence of Desulfococcus oleovorans Hxd3.</title>
        <authorList>
            <consortium name="US DOE Joint Genome Institute"/>
            <person name="Copeland A."/>
            <person name="Lucas S."/>
            <person name="Lapidus A."/>
            <person name="Barry K."/>
            <person name="Glavina del Rio T."/>
            <person name="Dalin E."/>
            <person name="Tice H."/>
            <person name="Pitluck S."/>
            <person name="Kiss H."/>
            <person name="Brettin T."/>
            <person name="Bruce D."/>
            <person name="Detter J.C."/>
            <person name="Han C."/>
            <person name="Schmutz J."/>
            <person name="Larimer F."/>
            <person name="Land M."/>
            <person name="Hauser L."/>
            <person name="Kyrpides N."/>
            <person name="Kim E."/>
            <person name="Wawrik B."/>
            <person name="Richardson P."/>
        </authorList>
    </citation>
    <scope>NUCLEOTIDE SEQUENCE [LARGE SCALE GENOMIC DNA]</scope>
    <source>
        <strain evidence="3">DSM 6200 / JCM 39069 / Hxd3</strain>
    </source>
</reference>
<dbReference type="KEGG" id="dol:Dole_0226"/>
<dbReference type="HOGENOM" id="CLU_1452275_0_0_7"/>
<proteinExistence type="predicted"/>
<dbReference type="SUPFAM" id="SSF55718">
    <property type="entry name" value="SCP-like"/>
    <property type="match status" value="1"/>
</dbReference>
<dbReference type="Pfam" id="PF02036">
    <property type="entry name" value="SCP2"/>
    <property type="match status" value="1"/>
</dbReference>
<dbReference type="OrthoDB" id="9809312at2"/>
<evidence type="ECO:0000313" key="2">
    <source>
        <dbReference type="EMBL" id="ABW66036.1"/>
    </source>
</evidence>
<name>A8ZS18_DESOH</name>
<dbReference type="RefSeq" id="WP_012173655.1">
    <property type="nucleotide sequence ID" value="NC_009943.1"/>
</dbReference>
<evidence type="ECO:0000259" key="1">
    <source>
        <dbReference type="Pfam" id="PF02036"/>
    </source>
</evidence>
<evidence type="ECO:0000313" key="3">
    <source>
        <dbReference type="Proteomes" id="UP000008561"/>
    </source>
</evidence>
<dbReference type="Proteomes" id="UP000008561">
    <property type="component" value="Chromosome"/>
</dbReference>
<dbReference type="Gene3D" id="3.30.1050.10">
    <property type="entry name" value="SCP2 sterol-binding domain"/>
    <property type="match status" value="2"/>
</dbReference>
<protein>
    <submittedName>
        <fullName evidence="2">Sterol-binding domain protein</fullName>
    </submittedName>
</protein>
<dbReference type="InterPro" id="IPR003033">
    <property type="entry name" value="SCP2_sterol-bd_dom"/>
</dbReference>
<keyword evidence="3" id="KW-1185">Reference proteome</keyword>
<dbReference type="InterPro" id="IPR036527">
    <property type="entry name" value="SCP2_sterol-bd_dom_sf"/>
</dbReference>
<dbReference type="EMBL" id="CP000859">
    <property type="protein sequence ID" value="ABW66036.1"/>
    <property type="molecule type" value="Genomic_DNA"/>
</dbReference>